<name>A0AAV1J473_9NEOP</name>
<proteinExistence type="predicted"/>
<keyword evidence="1" id="KW-0175">Coiled coil</keyword>
<gene>
    <name evidence="2" type="ORF">LNINA_LOCUS2625</name>
</gene>
<keyword evidence="3" id="KW-1185">Reference proteome</keyword>
<feature type="coiled-coil region" evidence="1">
    <location>
        <begin position="159"/>
        <end position="186"/>
    </location>
</feature>
<reference evidence="2 3" key="1">
    <citation type="submission" date="2023-11" db="EMBL/GenBank/DDBJ databases">
        <authorList>
            <person name="Okamura Y."/>
        </authorList>
    </citation>
    <scope>NUCLEOTIDE SEQUENCE [LARGE SCALE GENOMIC DNA]</scope>
</reference>
<sequence>MSKRYFPEQYGERKKAKLDVTVSDHNFPLSQNPSSSKANNISDNWGDDNDDEILLLASQACEEIYNEQNISNLPDYSVCMQPGTTSTQYDSVPSTSKTPFSFKKPTSSLYSAVSTNLRDKYERISSPLPGITSKINNKEHVNLSDDLIINDRELKGQNTDQFYKQLLQLKEENSKLKSENGKLLEKCVTKEGEASILRTQLKTCQMSVDNARLEKIKVQEKAQMEWMEKLGTANKQLHDLRTQLDFKNLEIISIKEKCKMLESSKIKLTQVTVGANDTSISHKHNSYIERDNMSQKKRVKTICSSVQTEKHAHFLQLNKIRRKEISTLKKFLPLIMEAGSDQNSLLEYNEKLKRLDAPVNKCRIFSTFHRLPSTPSAIKQKNKINITSIYEDLMLIASGECGKDTYLNITKIMKDSLNDVHNEVSAIAQRLTTAFQKEMDEKYIESTTTLMPIELEDLVSSRELFKEEQVILARRLTTIFSILLQDSKYIDFFKDKDNVDSDINELLNIYLKLCIILDTTSTGVLYSGFLKSVLLVLQALISHTYSSQMCVIVRSIIQSRPAPIVSCAALPVLVELNKINDLKLCAGAVIGNLRLDYDQGVLLYRKDSCLIQVLLKQVETALKCIELNCLVPQAVDVGRNLLLLYTSFQTNLTDDRRCDCQLVLMQVIVFAVRICANALNREDSSDIQTELMSVCRSGIQLLYQCVVRDVEFVSQLSYYEGHLIGLCEVINTYKHSEIYTTMLSEISSTYQSSPEDMEPSFTQPWIDSFETFSIVD</sequence>
<comment type="caution">
    <text evidence="2">The sequence shown here is derived from an EMBL/GenBank/DDBJ whole genome shotgun (WGS) entry which is preliminary data.</text>
</comment>
<dbReference type="Proteomes" id="UP001497472">
    <property type="component" value="Unassembled WGS sequence"/>
</dbReference>
<dbReference type="PANTHER" id="PTHR28594:SF1">
    <property type="entry name" value="ATR-INTERACTING PROTEIN"/>
    <property type="match status" value="1"/>
</dbReference>
<evidence type="ECO:0000313" key="2">
    <source>
        <dbReference type="EMBL" id="CAK1542770.1"/>
    </source>
</evidence>
<dbReference type="GO" id="GO:0000077">
    <property type="term" value="P:DNA damage checkpoint signaling"/>
    <property type="evidence" value="ECO:0007669"/>
    <property type="project" value="InterPro"/>
</dbReference>
<dbReference type="EMBL" id="CAVLEF010000003">
    <property type="protein sequence ID" value="CAK1542770.1"/>
    <property type="molecule type" value="Genomic_DNA"/>
</dbReference>
<evidence type="ECO:0000313" key="3">
    <source>
        <dbReference type="Proteomes" id="UP001497472"/>
    </source>
</evidence>
<dbReference type="AlphaFoldDB" id="A0AAV1J473"/>
<dbReference type="GO" id="GO:0006281">
    <property type="term" value="P:DNA repair"/>
    <property type="evidence" value="ECO:0007669"/>
    <property type="project" value="TreeGrafter"/>
</dbReference>
<evidence type="ECO:0008006" key="4">
    <source>
        <dbReference type="Google" id="ProtNLM"/>
    </source>
</evidence>
<dbReference type="PANTHER" id="PTHR28594">
    <property type="entry name" value="ATR-INTERACTING PROTEIN"/>
    <property type="match status" value="1"/>
</dbReference>
<accession>A0AAV1J473</accession>
<organism evidence="2 3">
    <name type="scientific">Leptosia nina</name>
    <dbReference type="NCBI Taxonomy" id="320188"/>
    <lineage>
        <taxon>Eukaryota</taxon>
        <taxon>Metazoa</taxon>
        <taxon>Ecdysozoa</taxon>
        <taxon>Arthropoda</taxon>
        <taxon>Hexapoda</taxon>
        <taxon>Insecta</taxon>
        <taxon>Pterygota</taxon>
        <taxon>Neoptera</taxon>
        <taxon>Endopterygota</taxon>
        <taxon>Lepidoptera</taxon>
        <taxon>Glossata</taxon>
        <taxon>Ditrysia</taxon>
        <taxon>Papilionoidea</taxon>
        <taxon>Pieridae</taxon>
        <taxon>Pierinae</taxon>
        <taxon>Leptosia</taxon>
    </lineage>
</organism>
<dbReference type="InterPro" id="IPR033349">
    <property type="entry name" value="ATRIP"/>
</dbReference>
<protein>
    <recommendedName>
        <fullName evidence="4">ATR-interacting protein</fullName>
    </recommendedName>
</protein>
<evidence type="ECO:0000256" key="1">
    <source>
        <dbReference type="SAM" id="Coils"/>
    </source>
</evidence>